<protein>
    <submittedName>
        <fullName evidence="2">Uncharacterized protein</fullName>
    </submittedName>
</protein>
<name>A0ABT8NGQ8_9BACL</name>
<reference evidence="2 3" key="1">
    <citation type="submission" date="2023-07" db="EMBL/GenBank/DDBJ databases">
        <title>Novel species in genus Planococcus.</title>
        <authorList>
            <person name="Ning S."/>
        </authorList>
    </citation>
    <scope>NUCLEOTIDE SEQUENCE [LARGE SCALE GENOMIC DNA]</scope>
    <source>
        <strain evidence="2 3">N017</strain>
    </source>
</reference>
<dbReference type="Proteomes" id="UP001172142">
    <property type="component" value="Unassembled WGS sequence"/>
</dbReference>
<dbReference type="RefSeq" id="WP_301857399.1">
    <property type="nucleotide sequence ID" value="NZ_JAUJWU010000005.1"/>
</dbReference>
<evidence type="ECO:0000256" key="1">
    <source>
        <dbReference type="SAM" id="Coils"/>
    </source>
</evidence>
<keyword evidence="3" id="KW-1185">Reference proteome</keyword>
<dbReference type="EMBL" id="JAUJWU010000005">
    <property type="protein sequence ID" value="MDN7247090.1"/>
    <property type="molecule type" value="Genomic_DNA"/>
</dbReference>
<accession>A0ABT8NGQ8</accession>
<keyword evidence="1" id="KW-0175">Coiled coil</keyword>
<gene>
    <name evidence="2" type="ORF">QWY13_16545</name>
</gene>
<feature type="coiled-coil region" evidence="1">
    <location>
        <begin position="6"/>
        <end position="56"/>
    </location>
</feature>
<evidence type="ECO:0000313" key="3">
    <source>
        <dbReference type="Proteomes" id="UP001172142"/>
    </source>
</evidence>
<sequence length="134" mass="15637">MKNKDIGKAERALINAKIEITKLKKERRNTENKKIAKELKKRIEKIEDSFSHLNKNAYLEKKKKQDSIKKPSEEDIIKIEESNLKQLINEDIERRNRKNVYLTDRGTFNSDEAACQSCGAPLRDVYGVIRCKCN</sequence>
<organism evidence="2 3">
    <name type="scientific">Planococcus shenhongbingii</name>
    <dbReference type="NCBI Taxonomy" id="3058398"/>
    <lineage>
        <taxon>Bacteria</taxon>
        <taxon>Bacillati</taxon>
        <taxon>Bacillota</taxon>
        <taxon>Bacilli</taxon>
        <taxon>Bacillales</taxon>
        <taxon>Caryophanaceae</taxon>
        <taxon>Planococcus</taxon>
    </lineage>
</organism>
<comment type="caution">
    <text evidence="2">The sequence shown here is derived from an EMBL/GenBank/DDBJ whole genome shotgun (WGS) entry which is preliminary data.</text>
</comment>
<evidence type="ECO:0000313" key="2">
    <source>
        <dbReference type="EMBL" id="MDN7247090.1"/>
    </source>
</evidence>
<proteinExistence type="predicted"/>